<dbReference type="EMBL" id="CP069112">
    <property type="protein sequence ID" value="QSS62705.1"/>
    <property type="molecule type" value="Genomic_DNA"/>
</dbReference>
<dbReference type="VEuPathDB" id="FungiDB:I7I51_02444"/>
<dbReference type="AlphaFoldDB" id="A0A8A1MAA4"/>
<evidence type="ECO:0000313" key="2">
    <source>
        <dbReference type="EMBL" id="QSS62705.1"/>
    </source>
</evidence>
<dbReference type="Proteomes" id="UP000663671">
    <property type="component" value="Chromosome 7"/>
</dbReference>
<evidence type="ECO:0000313" key="3">
    <source>
        <dbReference type="Proteomes" id="UP000663671"/>
    </source>
</evidence>
<gene>
    <name evidence="2" type="ORF">I7I51_02444</name>
</gene>
<evidence type="ECO:0000256" key="1">
    <source>
        <dbReference type="SAM" id="MobiDB-lite"/>
    </source>
</evidence>
<reference evidence="2" key="1">
    <citation type="submission" date="2021-01" db="EMBL/GenBank/DDBJ databases">
        <title>Chromosome-level genome assembly of a human fungal pathogen reveals clustering of transcriptionally co-regulated genes.</title>
        <authorList>
            <person name="Voorhies M."/>
            <person name="Cohen S."/>
            <person name="Shea T.P."/>
            <person name="Petrus S."/>
            <person name="Munoz J.F."/>
            <person name="Poplawski S."/>
            <person name="Goldman W.E."/>
            <person name="Michael T."/>
            <person name="Cuomo C.A."/>
            <person name="Sil A."/>
            <person name="Beyhan S."/>
        </authorList>
    </citation>
    <scope>NUCLEOTIDE SEQUENCE</scope>
    <source>
        <strain evidence="2">WU24</strain>
    </source>
</reference>
<accession>A0A8A1MAA4</accession>
<feature type="region of interest" description="Disordered" evidence="1">
    <location>
        <begin position="18"/>
        <end position="52"/>
    </location>
</feature>
<feature type="compositionally biased region" description="Polar residues" evidence="1">
    <location>
        <begin position="18"/>
        <end position="30"/>
    </location>
</feature>
<protein>
    <submittedName>
        <fullName evidence="2">Uncharacterized protein</fullName>
    </submittedName>
</protein>
<sequence>MLVSPNVNPSSYIETCVPQQTGLSQPSQSHRPALPPSDADGTLPERPEQQLPGYQTGRVFELTLHDVQAILMSGQAGSKVWLTETIHSHRKSEEVHTSFLHISASSPSVDDFDALIVRSILKSAYAITASLGE</sequence>
<proteinExistence type="predicted"/>
<name>A0A8A1MAA4_AJECA</name>
<organism evidence="2 3">
    <name type="scientific">Ajellomyces capsulatus</name>
    <name type="common">Darling's disease fungus</name>
    <name type="synonym">Histoplasma capsulatum</name>
    <dbReference type="NCBI Taxonomy" id="5037"/>
    <lineage>
        <taxon>Eukaryota</taxon>
        <taxon>Fungi</taxon>
        <taxon>Dikarya</taxon>
        <taxon>Ascomycota</taxon>
        <taxon>Pezizomycotina</taxon>
        <taxon>Eurotiomycetes</taxon>
        <taxon>Eurotiomycetidae</taxon>
        <taxon>Onygenales</taxon>
        <taxon>Ajellomycetaceae</taxon>
        <taxon>Histoplasma</taxon>
    </lineage>
</organism>